<accession>A0ABZ2YRU7</accession>
<feature type="domain" description="CobQ/CobB/MinD/ParA nucleotide binding" evidence="1">
    <location>
        <begin position="33"/>
        <end position="236"/>
    </location>
</feature>
<sequence length="278" mass="31783">MVKQKSGSTTAQFIKWTILNFRKMETVKKTLKISFSTQKGGVGKSTITTLLASLLHYRLGFNIVVLDCDFPQHSLSKMRERDLKTVMQNDYHKKAAMKQFQAINKKAYPVIRCKADEALDKALEYVQQSAAHPDMIFFDLPGTANTKGVLTTLKAMDFIFSPITADRFVVESTLGFAKAFLQLPEIENANKEQVFWLFWNQVDGREKTMLYEAYQTVIGQLGLSIMDTRIMDSKRFRKETDDTGNYIFRSSLLAAEPGLLKMTKMDLFVQEFLKIVHS</sequence>
<dbReference type="PANTHER" id="PTHR13696:SF52">
    <property type="entry name" value="PARA FAMILY PROTEIN CT_582"/>
    <property type="match status" value="1"/>
</dbReference>
<dbReference type="CDD" id="cd02042">
    <property type="entry name" value="ParAB_family"/>
    <property type="match status" value="1"/>
</dbReference>
<dbReference type="PANTHER" id="PTHR13696">
    <property type="entry name" value="P-LOOP CONTAINING NUCLEOSIDE TRIPHOSPHATE HYDROLASE"/>
    <property type="match status" value="1"/>
</dbReference>
<keyword evidence="3" id="KW-1185">Reference proteome</keyword>
<gene>
    <name evidence="2" type="ORF">WJU16_03435</name>
</gene>
<dbReference type="SUPFAM" id="SSF52540">
    <property type="entry name" value="P-loop containing nucleoside triphosphate hydrolases"/>
    <property type="match status" value="1"/>
</dbReference>
<evidence type="ECO:0000259" key="1">
    <source>
        <dbReference type="Pfam" id="PF01656"/>
    </source>
</evidence>
<dbReference type="Proteomes" id="UP001485459">
    <property type="component" value="Chromosome"/>
</dbReference>
<organism evidence="2 3">
    <name type="scientific">Chitinophaga pollutisoli</name>
    <dbReference type="NCBI Taxonomy" id="3133966"/>
    <lineage>
        <taxon>Bacteria</taxon>
        <taxon>Pseudomonadati</taxon>
        <taxon>Bacteroidota</taxon>
        <taxon>Chitinophagia</taxon>
        <taxon>Chitinophagales</taxon>
        <taxon>Chitinophagaceae</taxon>
        <taxon>Chitinophaga</taxon>
    </lineage>
</organism>
<proteinExistence type="predicted"/>
<dbReference type="InterPro" id="IPR027417">
    <property type="entry name" value="P-loop_NTPase"/>
</dbReference>
<evidence type="ECO:0000313" key="2">
    <source>
        <dbReference type="EMBL" id="WZN42087.1"/>
    </source>
</evidence>
<evidence type="ECO:0000313" key="3">
    <source>
        <dbReference type="Proteomes" id="UP001485459"/>
    </source>
</evidence>
<dbReference type="Pfam" id="PF01656">
    <property type="entry name" value="CbiA"/>
    <property type="match status" value="1"/>
</dbReference>
<dbReference type="Gene3D" id="3.40.50.300">
    <property type="entry name" value="P-loop containing nucleotide triphosphate hydrolases"/>
    <property type="match status" value="1"/>
</dbReference>
<dbReference type="InterPro" id="IPR050678">
    <property type="entry name" value="DNA_Partitioning_ATPase"/>
</dbReference>
<dbReference type="InterPro" id="IPR002586">
    <property type="entry name" value="CobQ/CobB/MinD/ParA_Nub-bd_dom"/>
</dbReference>
<reference evidence="3" key="1">
    <citation type="submission" date="2024-03" db="EMBL/GenBank/DDBJ databases">
        <title>Chitinophaga horti sp. nov., isolated from garden soil.</title>
        <authorList>
            <person name="Lee D.S."/>
            <person name="Han D.M."/>
            <person name="Baek J.H."/>
            <person name="Choi D.G."/>
            <person name="Jeon J.H."/>
            <person name="Jeon C.O."/>
        </authorList>
    </citation>
    <scope>NUCLEOTIDE SEQUENCE [LARGE SCALE GENOMIC DNA]</scope>
    <source>
        <strain evidence="3">GPA1</strain>
    </source>
</reference>
<name>A0ABZ2YRU7_9BACT</name>
<dbReference type="RefSeq" id="WP_341836926.1">
    <property type="nucleotide sequence ID" value="NZ_CP149822.1"/>
</dbReference>
<protein>
    <submittedName>
        <fullName evidence="2">ParA family protein</fullName>
    </submittedName>
</protein>
<dbReference type="EMBL" id="CP149822">
    <property type="protein sequence ID" value="WZN42087.1"/>
    <property type="molecule type" value="Genomic_DNA"/>
</dbReference>